<name>A0A482VIS0_ASBVE</name>
<dbReference type="Gene3D" id="1.50.40.10">
    <property type="entry name" value="Mitochondrial carrier domain"/>
    <property type="match status" value="1"/>
</dbReference>
<proteinExistence type="inferred from homology"/>
<evidence type="ECO:0000256" key="8">
    <source>
        <dbReference type="ARBA" id="ARBA00023136"/>
    </source>
</evidence>
<reference evidence="12 13" key="1">
    <citation type="submission" date="2017-03" db="EMBL/GenBank/DDBJ databases">
        <title>Genome of the blue death feigning beetle - Asbolus verrucosus.</title>
        <authorList>
            <person name="Rider S.D."/>
        </authorList>
    </citation>
    <scope>NUCLEOTIDE SEQUENCE [LARGE SCALE GENOMIC DNA]</scope>
    <source>
        <strain evidence="12">Butters</strain>
        <tissue evidence="12">Head and leg muscle</tissue>
    </source>
</reference>
<evidence type="ECO:0000256" key="11">
    <source>
        <dbReference type="SAM" id="Phobius"/>
    </source>
</evidence>
<dbReference type="GO" id="GO:0015227">
    <property type="term" value="F:O-acyl-L-carnitine transmembrane transporter activity"/>
    <property type="evidence" value="ECO:0007669"/>
    <property type="project" value="TreeGrafter"/>
</dbReference>
<dbReference type="PANTHER" id="PTHR45624:SF4">
    <property type="entry name" value="CONGESTED-LIKE TRACHEA PROTEIN-RELATED"/>
    <property type="match status" value="1"/>
</dbReference>
<evidence type="ECO:0000256" key="7">
    <source>
        <dbReference type="ARBA" id="ARBA00023128"/>
    </source>
</evidence>
<dbReference type="SUPFAM" id="SSF103506">
    <property type="entry name" value="Mitochondrial carrier"/>
    <property type="match status" value="1"/>
</dbReference>
<sequence>MPTLKPGEKPLYAGTLDCFKTTVKNEGIRGLYKEMSAPLLAVSPIFAISFMGYGVLNFMMDLLIMRLSFIGREESEVFIEDLLLFMLEIFLLLGPWQVGSDYIRICICRWNYWNGKLIAPEGTYPNGMRDVFKKLMKEESAQLAIKDLRQYY</sequence>
<comment type="similarity">
    <text evidence="2 10">Belongs to the mitochondrial carrier (TC 2.A.29) family.</text>
</comment>
<evidence type="ECO:0000256" key="6">
    <source>
        <dbReference type="ARBA" id="ARBA00022989"/>
    </source>
</evidence>
<dbReference type="InterPro" id="IPR050567">
    <property type="entry name" value="Mitochondrial_Carrier"/>
</dbReference>
<keyword evidence="5" id="KW-0677">Repeat</keyword>
<dbReference type="EMBL" id="QDEB01096315">
    <property type="protein sequence ID" value="RZC32554.1"/>
    <property type="molecule type" value="Genomic_DNA"/>
</dbReference>
<keyword evidence="3 10" id="KW-0813">Transport</keyword>
<dbReference type="GO" id="GO:0006839">
    <property type="term" value="P:mitochondrial transport"/>
    <property type="evidence" value="ECO:0007669"/>
    <property type="project" value="TreeGrafter"/>
</dbReference>
<dbReference type="OrthoDB" id="14252at2759"/>
<dbReference type="AlphaFoldDB" id="A0A482VIS0"/>
<keyword evidence="6 11" id="KW-1133">Transmembrane helix</keyword>
<protein>
    <submittedName>
        <fullName evidence="12">Mito carr domain containing protein</fullName>
    </submittedName>
</protein>
<dbReference type="Pfam" id="PF00153">
    <property type="entry name" value="Mito_carr"/>
    <property type="match status" value="1"/>
</dbReference>
<gene>
    <name evidence="12" type="ORF">BDFB_011820</name>
</gene>
<evidence type="ECO:0000313" key="13">
    <source>
        <dbReference type="Proteomes" id="UP000292052"/>
    </source>
</evidence>
<dbReference type="GO" id="GO:0031966">
    <property type="term" value="C:mitochondrial membrane"/>
    <property type="evidence" value="ECO:0007669"/>
    <property type="project" value="UniProtKB-SubCell"/>
</dbReference>
<evidence type="ECO:0000256" key="2">
    <source>
        <dbReference type="ARBA" id="ARBA00006375"/>
    </source>
</evidence>
<feature type="repeat" description="Solcar" evidence="9">
    <location>
        <begin position="1"/>
        <end position="59"/>
    </location>
</feature>
<dbReference type="PANTHER" id="PTHR45624">
    <property type="entry name" value="MITOCHONDRIAL BASIC AMINO ACIDS TRANSPORTER-RELATED"/>
    <property type="match status" value="1"/>
</dbReference>
<keyword evidence="8 9" id="KW-0472">Membrane</keyword>
<keyword evidence="13" id="KW-1185">Reference proteome</keyword>
<feature type="transmembrane region" description="Helical" evidence="11">
    <location>
        <begin position="35"/>
        <end position="56"/>
    </location>
</feature>
<keyword evidence="7" id="KW-0496">Mitochondrion</keyword>
<evidence type="ECO:0000256" key="10">
    <source>
        <dbReference type="RuleBase" id="RU000488"/>
    </source>
</evidence>
<comment type="subcellular location">
    <subcellularLocation>
        <location evidence="1">Mitochondrion membrane</location>
        <topology evidence="1">Multi-pass membrane protein</topology>
    </subcellularLocation>
</comment>
<dbReference type="STRING" id="1661398.A0A482VIS0"/>
<evidence type="ECO:0000256" key="5">
    <source>
        <dbReference type="ARBA" id="ARBA00022737"/>
    </source>
</evidence>
<comment type="caution">
    <text evidence="12">The sequence shown here is derived from an EMBL/GenBank/DDBJ whole genome shotgun (WGS) entry which is preliminary data.</text>
</comment>
<evidence type="ECO:0000313" key="12">
    <source>
        <dbReference type="EMBL" id="RZC32554.1"/>
    </source>
</evidence>
<evidence type="ECO:0000256" key="9">
    <source>
        <dbReference type="PROSITE-ProRule" id="PRU00282"/>
    </source>
</evidence>
<evidence type="ECO:0000256" key="3">
    <source>
        <dbReference type="ARBA" id="ARBA00022448"/>
    </source>
</evidence>
<dbReference type="GO" id="GO:1902603">
    <property type="term" value="P:carnitine transmembrane transport"/>
    <property type="evidence" value="ECO:0007669"/>
    <property type="project" value="TreeGrafter"/>
</dbReference>
<dbReference type="PROSITE" id="PS50920">
    <property type="entry name" value="SOLCAR"/>
    <property type="match status" value="1"/>
</dbReference>
<dbReference type="InterPro" id="IPR023395">
    <property type="entry name" value="MCP_dom_sf"/>
</dbReference>
<dbReference type="Proteomes" id="UP000292052">
    <property type="component" value="Unassembled WGS sequence"/>
</dbReference>
<organism evidence="12 13">
    <name type="scientific">Asbolus verrucosus</name>
    <name type="common">Desert ironclad beetle</name>
    <dbReference type="NCBI Taxonomy" id="1661398"/>
    <lineage>
        <taxon>Eukaryota</taxon>
        <taxon>Metazoa</taxon>
        <taxon>Ecdysozoa</taxon>
        <taxon>Arthropoda</taxon>
        <taxon>Hexapoda</taxon>
        <taxon>Insecta</taxon>
        <taxon>Pterygota</taxon>
        <taxon>Neoptera</taxon>
        <taxon>Endopterygota</taxon>
        <taxon>Coleoptera</taxon>
        <taxon>Polyphaga</taxon>
        <taxon>Cucujiformia</taxon>
        <taxon>Tenebrionidae</taxon>
        <taxon>Pimeliinae</taxon>
        <taxon>Asbolus</taxon>
    </lineage>
</organism>
<evidence type="ECO:0000256" key="4">
    <source>
        <dbReference type="ARBA" id="ARBA00022692"/>
    </source>
</evidence>
<accession>A0A482VIS0</accession>
<keyword evidence="4 9" id="KW-0812">Transmembrane</keyword>
<dbReference type="InterPro" id="IPR018108">
    <property type="entry name" value="MCP_transmembrane"/>
</dbReference>
<evidence type="ECO:0000256" key="1">
    <source>
        <dbReference type="ARBA" id="ARBA00004225"/>
    </source>
</evidence>